<dbReference type="NCBIfam" id="TIGR00745">
    <property type="entry name" value="apbA_panE"/>
    <property type="match status" value="1"/>
</dbReference>
<evidence type="ECO:0000313" key="12">
    <source>
        <dbReference type="EMBL" id="PIQ88785.1"/>
    </source>
</evidence>
<comment type="pathway">
    <text evidence="1 9">Cofactor biosynthesis; (R)-pantothenate biosynthesis; (R)-pantoate from 3-methyl-2-oxobutanoate: step 2/2.</text>
</comment>
<keyword evidence="9" id="KW-0566">Pantothenate biosynthesis</keyword>
<protein>
    <recommendedName>
        <fullName evidence="4 9">2-dehydropantoate 2-reductase</fullName>
        <ecNumber evidence="3 9">1.1.1.169</ecNumber>
    </recommendedName>
    <alternativeName>
        <fullName evidence="7 9">Ketopantoate reductase</fullName>
    </alternativeName>
</protein>
<accession>A0A2H0LZ72</accession>
<dbReference type="Proteomes" id="UP000229641">
    <property type="component" value="Unassembled WGS sequence"/>
</dbReference>
<evidence type="ECO:0000256" key="5">
    <source>
        <dbReference type="ARBA" id="ARBA00022857"/>
    </source>
</evidence>
<evidence type="ECO:0000313" key="13">
    <source>
        <dbReference type="Proteomes" id="UP000229641"/>
    </source>
</evidence>
<evidence type="ECO:0000256" key="9">
    <source>
        <dbReference type="RuleBase" id="RU362068"/>
    </source>
</evidence>
<evidence type="ECO:0000259" key="10">
    <source>
        <dbReference type="Pfam" id="PF02558"/>
    </source>
</evidence>
<feature type="domain" description="Ketopantoate reductase C-terminal" evidence="11">
    <location>
        <begin position="177"/>
        <end position="301"/>
    </location>
</feature>
<dbReference type="InterPro" id="IPR036291">
    <property type="entry name" value="NAD(P)-bd_dom_sf"/>
</dbReference>
<dbReference type="GO" id="GO:0015940">
    <property type="term" value="P:pantothenate biosynthetic process"/>
    <property type="evidence" value="ECO:0007669"/>
    <property type="project" value="UniProtKB-UniPathway"/>
</dbReference>
<reference evidence="12 13" key="1">
    <citation type="submission" date="2017-09" db="EMBL/GenBank/DDBJ databases">
        <title>Depth-based differentiation of microbial function through sediment-hosted aquifers and enrichment of novel symbionts in the deep terrestrial subsurface.</title>
        <authorList>
            <person name="Probst A.J."/>
            <person name="Ladd B."/>
            <person name="Jarett J.K."/>
            <person name="Geller-Mcgrath D.E."/>
            <person name="Sieber C.M."/>
            <person name="Emerson J.B."/>
            <person name="Anantharaman K."/>
            <person name="Thomas B.C."/>
            <person name="Malmstrom R."/>
            <person name="Stieglmeier M."/>
            <person name="Klingl A."/>
            <person name="Woyke T."/>
            <person name="Ryan C.M."/>
            <person name="Banfield J.F."/>
        </authorList>
    </citation>
    <scope>NUCLEOTIDE SEQUENCE [LARGE SCALE GENOMIC DNA]</scope>
    <source>
        <strain evidence="12">CG11_big_fil_rev_8_21_14_0_20_42_13</strain>
    </source>
</reference>
<dbReference type="Pfam" id="PF02558">
    <property type="entry name" value="ApbA"/>
    <property type="match status" value="1"/>
</dbReference>
<dbReference type="EC" id="1.1.1.169" evidence="3 9"/>
<evidence type="ECO:0000259" key="11">
    <source>
        <dbReference type="Pfam" id="PF08546"/>
    </source>
</evidence>
<evidence type="ECO:0000256" key="1">
    <source>
        <dbReference type="ARBA" id="ARBA00004994"/>
    </source>
</evidence>
<dbReference type="InterPro" id="IPR013752">
    <property type="entry name" value="KPA_reductase"/>
</dbReference>
<evidence type="ECO:0000256" key="6">
    <source>
        <dbReference type="ARBA" id="ARBA00023002"/>
    </source>
</evidence>
<comment type="similarity">
    <text evidence="2 9">Belongs to the ketopantoate reductase family.</text>
</comment>
<dbReference type="PANTHER" id="PTHR43765">
    <property type="entry name" value="2-DEHYDROPANTOATE 2-REDUCTASE-RELATED"/>
    <property type="match status" value="1"/>
</dbReference>
<dbReference type="Pfam" id="PF08546">
    <property type="entry name" value="ApbA_C"/>
    <property type="match status" value="1"/>
</dbReference>
<comment type="function">
    <text evidence="9">Catalyzes the NADPH-dependent reduction of ketopantoate into pantoic acid.</text>
</comment>
<evidence type="ECO:0000256" key="8">
    <source>
        <dbReference type="ARBA" id="ARBA00048793"/>
    </source>
</evidence>
<keyword evidence="6 9" id="KW-0560">Oxidoreductase</keyword>
<dbReference type="EMBL" id="PCWA01000086">
    <property type="protein sequence ID" value="PIQ88785.1"/>
    <property type="molecule type" value="Genomic_DNA"/>
</dbReference>
<evidence type="ECO:0000256" key="4">
    <source>
        <dbReference type="ARBA" id="ARBA00019465"/>
    </source>
</evidence>
<keyword evidence="5 9" id="KW-0521">NADP</keyword>
<dbReference type="Gene3D" id="3.40.50.720">
    <property type="entry name" value="NAD(P)-binding Rossmann-like Domain"/>
    <property type="match status" value="1"/>
</dbReference>
<dbReference type="GO" id="GO:0005737">
    <property type="term" value="C:cytoplasm"/>
    <property type="evidence" value="ECO:0007669"/>
    <property type="project" value="TreeGrafter"/>
</dbReference>
<dbReference type="GO" id="GO:0008677">
    <property type="term" value="F:2-dehydropantoate 2-reductase activity"/>
    <property type="evidence" value="ECO:0007669"/>
    <property type="project" value="UniProtKB-EC"/>
</dbReference>
<evidence type="ECO:0000256" key="7">
    <source>
        <dbReference type="ARBA" id="ARBA00032024"/>
    </source>
</evidence>
<dbReference type="UniPathway" id="UPA00028">
    <property type="reaction ID" value="UER00004"/>
</dbReference>
<dbReference type="SUPFAM" id="SSF51735">
    <property type="entry name" value="NAD(P)-binding Rossmann-fold domains"/>
    <property type="match status" value="1"/>
</dbReference>
<gene>
    <name evidence="12" type="ORF">COV72_06545</name>
</gene>
<name>A0A2H0LZ72_9BACT</name>
<dbReference type="AlphaFoldDB" id="A0A2H0LZ72"/>
<comment type="caution">
    <text evidence="12">The sequence shown here is derived from an EMBL/GenBank/DDBJ whole genome shotgun (WGS) entry which is preliminary data.</text>
</comment>
<organism evidence="12 13">
    <name type="scientific">Candidatus Ghiorseimicrobium undicola</name>
    <dbReference type="NCBI Taxonomy" id="1974746"/>
    <lineage>
        <taxon>Bacteria</taxon>
        <taxon>Pseudomonadati</taxon>
        <taxon>Candidatus Omnitrophota</taxon>
        <taxon>Candidatus Ghiorseimicrobium</taxon>
    </lineage>
</organism>
<dbReference type="PANTHER" id="PTHR43765:SF2">
    <property type="entry name" value="2-DEHYDROPANTOATE 2-REDUCTASE"/>
    <property type="match status" value="1"/>
</dbReference>
<dbReference type="InterPro" id="IPR008927">
    <property type="entry name" value="6-PGluconate_DH-like_C_sf"/>
</dbReference>
<evidence type="ECO:0000256" key="3">
    <source>
        <dbReference type="ARBA" id="ARBA00013014"/>
    </source>
</evidence>
<comment type="catalytic activity">
    <reaction evidence="8 9">
        <text>(R)-pantoate + NADP(+) = 2-dehydropantoate + NADPH + H(+)</text>
        <dbReference type="Rhea" id="RHEA:16233"/>
        <dbReference type="ChEBI" id="CHEBI:11561"/>
        <dbReference type="ChEBI" id="CHEBI:15378"/>
        <dbReference type="ChEBI" id="CHEBI:15980"/>
        <dbReference type="ChEBI" id="CHEBI:57783"/>
        <dbReference type="ChEBI" id="CHEBI:58349"/>
        <dbReference type="EC" id="1.1.1.169"/>
    </reaction>
</comment>
<dbReference type="GO" id="GO:0050661">
    <property type="term" value="F:NADP binding"/>
    <property type="evidence" value="ECO:0007669"/>
    <property type="project" value="TreeGrafter"/>
</dbReference>
<dbReference type="InterPro" id="IPR013328">
    <property type="entry name" value="6PGD_dom2"/>
</dbReference>
<dbReference type="FunFam" id="1.10.1040.10:FF:000017">
    <property type="entry name" value="2-dehydropantoate 2-reductase"/>
    <property type="match status" value="1"/>
</dbReference>
<dbReference type="InterPro" id="IPR003710">
    <property type="entry name" value="ApbA"/>
</dbReference>
<feature type="domain" description="Ketopantoate reductase N-terminal" evidence="10">
    <location>
        <begin position="3"/>
        <end position="151"/>
    </location>
</feature>
<dbReference type="SUPFAM" id="SSF48179">
    <property type="entry name" value="6-phosphogluconate dehydrogenase C-terminal domain-like"/>
    <property type="match status" value="1"/>
</dbReference>
<evidence type="ECO:0000256" key="2">
    <source>
        <dbReference type="ARBA" id="ARBA00007870"/>
    </source>
</evidence>
<proteinExistence type="inferred from homology"/>
<sequence>MRIVIVGPGAMGCLVGAFLSKTKHELWILDKNKKRADYIAKNGIKIEGISGNWKAKIQATSDPKDIESVDLVIICTKSYDTKEAVGHAKNLIGETTLILTLQNGVGNVEIITEAIGEDRVVAGVSNLGATLLGDGHIRHAGRGETVIGKFDGKIPVLMRDIREAFNSAGLDMRISKDIKSLIWSKLIINVGINALTAITRLNNGRLIEFEGTREILKDAVTEAVKIAKRKKIKIIYDDPLSKVESVCEATAINVSSMLQDVLKEKRTEIDFINGVIVRQGKSLGIKTPVNEILVHLVKTIEQSYKLRVG</sequence>
<dbReference type="InterPro" id="IPR050838">
    <property type="entry name" value="Ketopantoate_reductase"/>
</dbReference>
<dbReference type="Gene3D" id="1.10.1040.10">
    <property type="entry name" value="N-(1-d-carboxylethyl)-l-norvaline Dehydrogenase, domain 2"/>
    <property type="match status" value="1"/>
</dbReference>
<dbReference type="InterPro" id="IPR013332">
    <property type="entry name" value="KPR_N"/>
</dbReference>